<keyword evidence="2 6" id="KW-0378">Hydrolase</keyword>
<dbReference type="RefSeq" id="WP_112426594.1">
    <property type="nucleotide sequence ID" value="NZ_MCIF01000002.1"/>
</dbReference>
<sequence length="523" mass="58079">MQVQNPIIPGFHPDPSICRVGDDYYLVTSSFEYVPGVPVFHSRDLVHWRCLGYCLTRPEQLPLPRSEPSLGIFAPTIRFHQGTFYMVTTNMDLQAERGGRSNFYVTARDPRGPWSDPVWLEQGGIDPSLFFDDDGRVYLTSTAEGQEQGIQQSEINPVTGRLLTQPRLLWRGTGGAYPEGPHLYKINGRYYLMIAEGGTSYGHMETLVRGPTPWGPWEACPHNPILSHRSLLSPIQATGHADLVQARDGSWWLVCLGIRPQPFTELHQLGRETFLAPVVWDSGGWPHVGENGRLKQTFEGPQLPPVSWPARATRDDFDQPTLGLDWNFLRWPPPDSWSLAARPGFLRLLGNAATLDQGCGVAFVGRRQEHGQCIVTAQLEFVPQIEGHEAGLTVWMNREHHYEIAVLCQEGEPWVIVRRRIGSLAAIVAREQVEAGPITLGIRAVQPTQPAFGAVSLYLFSYAQGEAGGRELAQGEARYLTSEVAGGFTGVYFALYATTNGRSGTAVADFDWVEYQPAPDFAS</sequence>
<evidence type="ECO:0000259" key="7">
    <source>
        <dbReference type="Pfam" id="PF17851"/>
    </source>
</evidence>
<dbReference type="InterPro" id="IPR051795">
    <property type="entry name" value="Glycosyl_Hydrlase_43"/>
</dbReference>
<keyword evidence="3 6" id="KW-0326">Glycosidase</keyword>
<dbReference type="AlphaFoldDB" id="A0A328VA84"/>
<dbReference type="Proteomes" id="UP000248706">
    <property type="component" value="Unassembled WGS sequence"/>
</dbReference>
<evidence type="ECO:0000256" key="4">
    <source>
        <dbReference type="PIRSR" id="PIRSR606710-1"/>
    </source>
</evidence>
<name>A0A328VA84_9CHLR</name>
<dbReference type="InterPro" id="IPR023296">
    <property type="entry name" value="Glyco_hydro_beta-prop_sf"/>
</dbReference>
<protein>
    <submittedName>
        <fullName evidence="8">Xylan 1,4-beta-xylosidase</fullName>
    </submittedName>
</protein>
<proteinExistence type="inferred from homology"/>
<gene>
    <name evidence="8" type="ORF">A4R35_03455</name>
</gene>
<evidence type="ECO:0000256" key="3">
    <source>
        <dbReference type="ARBA" id="ARBA00023295"/>
    </source>
</evidence>
<feature type="active site" description="Proton acceptor" evidence="4">
    <location>
        <position position="14"/>
    </location>
</feature>
<evidence type="ECO:0000256" key="1">
    <source>
        <dbReference type="ARBA" id="ARBA00009865"/>
    </source>
</evidence>
<reference evidence="8 9" key="1">
    <citation type="submission" date="2016-08" db="EMBL/GenBank/DDBJ databases">
        <title>Analysis of Carbohydrate Active Enzymes in Thermogemmatispora T81 Reveals Carbohydrate Degradation Ability.</title>
        <authorList>
            <person name="Tomazini A."/>
            <person name="Lal S."/>
            <person name="Stott M."/>
            <person name="Henrissat B."/>
            <person name="Polikarpov I."/>
            <person name="Sparling R."/>
            <person name="Levin D.B."/>
        </authorList>
    </citation>
    <scope>NUCLEOTIDE SEQUENCE [LARGE SCALE GENOMIC DNA]</scope>
    <source>
        <strain evidence="8 9">T81</strain>
    </source>
</reference>
<evidence type="ECO:0000313" key="9">
    <source>
        <dbReference type="Proteomes" id="UP000248706"/>
    </source>
</evidence>
<dbReference type="Pfam" id="PF04616">
    <property type="entry name" value="Glyco_hydro_43"/>
    <property type="match status" value="1"/>
</dbReference>
<dbReference type="Gene3D" id="2.115.10.20">
    <property type="entry name" value="Glycosyl hydrolase domain, family 43"/>
    <property type="match status" value="1"/>
</dbReference>
<accession>A0A328VA84</accession>
<evidence type="ECO:0000256" key="6">
    <source>
        <dbReference type="RuleBase" id="RU361187"/>
    </source>
</evidence>
<dbReference type="Pfam" id="PF17851">
    <property type="entry name" value="GH43_C2"/>
    <property type="match status" value="1"/>
</dbReference>
<organism evidence="8 9">
    <name type="scientific">Thermogemmatispora tikiterensis</name>
    <dbReference type="NCBI Taxonomy" id="1825093"/>
    <lineage>
        <taxon>Bacteria</taxon>
        <taxon>Bacillati</taxon>
        <taxon>Chloroflexota</taxon>
        <taxon>Ktedonobacteria</taxon>
        <taxon>Thermogemmatisporales</taxon>
        <taxon>Thermogemmatisporaceae</taxon>
        <taxon>Thermogemmatispora</taxon>
    </lineage>
</organism>
<dbReference type="OrthoDB" id="9801455at2"/>
<feature type="domain" description="Beta-xylosidase C-terminal Concanavalin A-like" evidence="7">
    <location>
        <begin position="314"/>
        <end position="516"/>
    </location>
</feature>
<dbReference type="InterPro" id="IPR006710">
    <property type="entry name" value="Glyco_hydro_43"/>
</dbReference>
<dbReference type="GO" id="GO:0004553">
    <property type="term" value="F:hydrolase activity, hydrolyzing O-glycosyl compounds"/>
    <property type="evidence" value="ECO:0007669"/>
    <property type="project" value="InterPro"/>
</dbReference>
<evidence type="ECO:0000256" key="2">
    <source>
        <dbReference type="ARBA" id="ARBA00022801"/>
    </source>
</evidence>
<dbReference type="EMBL" id="MCIF01000002">
    <property type="protein sequence ID" value="RAQ94576.1"/>
    <property type="molecule type" value="Genomic_DNA"/>
</dbReference>
<evidence type="ECO:0000313" key="8">
    <source>
        <dbReference type="EMBL" id="RAQ94576.1"/>
    </source>
</evidence>
<feature type="active site" description="Proton donor" evidence="4">
    <location>
        <position position="179"/>
    </location>
</feature>
<dbReference type="SUPFAM" id="SSF49899">
    <property type="entry name" value="Concanavalin A-like lectins/glucanases"/>
    <property type="match status" value="1"/>
</dbReference>
<dbReference type="PANTHER" id="PTHR42812">
    <property type="entry name" value="BETA-XYLOSIDASE"/>
    <property type="match status" value="1"/>
</dbReference>
<dbReference type="CDD" id="cd18617">
    <property type="entry name" value="GH43_XynB-like"/>
    <property type="match status" value="1"/>
</dbReference>
<comment type="caution">
    <text evidence="8">The sequence shown here is derived from an EMBL/GenBank/DDBJ whole genome shotgun (WGS) entry which is preliminary data.</text>
</comment>
<dbReference type="SUPFAM" id="SSF75005">
    <property type="entry name" value="Arabinanase/levansucrase/invertase"/>
    <property type="match status" value="1"/>
</dbReference>
<feature type="site" description="Important for catalytic activity, responsible for pKa modulation of the active site Glu and correct orientation of both the proton donor and substrate" evidence="5">
    <location>
        <position position="126"/>
    </location>
</feature>
<evidence type="ECO:0000256" key="5">
    <source>
        <dbReference type="PIRSR" id="PIRSR606710-2"/>
    </source>
</evidence>
<dbReference type="Gene3D" id="2.60.120.200">
    <property type="match status" value="1"/>
</dbReference>
<dbReference type="PANTHER" id="PTHR42812:SF12">
    <property type="entry name" value="BETA-XYLOSIDASE-RELATED"/>
    <property type="match status" value="1"/>
</dbReference>
<dbReference type="InterPro" id="IPR041542">
    <property type="entry name" value="GH43_C2"/>
</dbReference>
<dbReference type="InterPro" id="IPR013320">
    <property type="entry name" value="ConA-like_dom_sf"/>
</dbReference>
<dbReference type="GO" id="GO:0005975">
    <property type="term" value="P:carbohydrate metabolic process"/>
    <property type="evidence" value="ECO:0007669"/>
    <property type="project" value="InterPro"/>
</dbReference>
<comment type="similarity">
    <text evidence="1 6">Belongs to the glycosyl hydrolase 43 family.</text>
</comment>
<keyword evidence="9" id="KW-1185">Reference proteome</keyword>